<evidence type="ECO:0000313" key="3">
    <source>
        <dbReference type="Proteomes" id="UP000335636"/>
    </source>
</evidence>
<dbReference type="EMBL" id="WJEC01003638">
    <property type="protein sequence ID" value="KAF7474837.1"/>
    <property type="molecule type" value="Genomic_DNA"/>
</dbReference>
<gene>
    <name evidence="1" type="ORF">GHT09_014385</name>
    <name evidence="2" type="ORF">MONAX_5E043328</name>
</gene>
<dbReference type="AlphaFoldDB" id="A0A5E4B006"/>
<protein>
    <submittedName>
        <fullName evidence="2">Uncharacterized protein</fullName>
    </submittedName>
</protein>
<keyword evidence="3" id="KW-1185">Reference proteome</keyword>
<dbReference type="Proteomes" id="UP000662637">
    <property type="component" value="Unassembled WGS sequence"/>
</dbReference>
<evidence type="ECO:0000313" key="2">
    <source>
        <dbReference type="EMBL" id="VTJ63007.1"/>
    </source>
</evidence>
<name>A0A5E4B006_MARMO</name>
<evidence type="ECO:0000313" key="1">
    <source>
        <dbReference type="EMBL" id="KAF7474837.1"/>
    </source>
</evidence>
<proteinExistence type="predicted"/>
<reference evidence="1" key="2">
    <citation type="submission" date="2020-08" db="EMBL/GenBank/DDBJ databases">
        <authorList>
            <person name="Shumante A."/>
            <person name="Zimin A.V."/>
            <person name="Puiu D."/>
            <person name="Salzberg S.L."/>
        </authorList>
    </citation>
    <scope>NUCLEOTIDE SEQUENCE</scope>
    <source>
        <strain evidence="1">WC2-LM</strain>
        <tissue evidence="1">Liver</tissue>
    </source>
</reference>
<dbReference type="EMBL" id="CABDUW010000216">
    <property type="protein sequence ID" value="VTJ63007.1"/>
    <property type="molecule type" value="Genomic_DNA"/>
</dbReference>
<reference evidence="2 3" key="1">
    <citation type="submission" date="2019-04" db="EMBL/GenBank/DDBJ databases">
        <authorList>
            <person name="Alioto T."/>
            <person name="Alioto T."/>
        </authorList>
    </citation>
    <scope>NUCLEOTIDE SEQUENCE [LARGE SCALE GENOMIC DNA]</scope>
</reference>
<sequence>MEALQNQGTYQPYFVNLLKTGEFHKVLGCRITERYPYPHSLSFHVPNVGQVFVHVGEFRNGKRRAGSQTFPCTSFYADSISWAYAPCTCTCHRFLLTPVPGIFVTNR</sequence>
<organism evidence="2 3">
    <name type="scientific">Marmota monax</name>
    <name type="common">Woodchuck</name>
    <dbReference type="NCBI Taxonomy" id="9995"/>
    <lineage>
        <taxon>Eukaryota</taxon>
        <taxon>Metazoa</taxon>
        <taxon>Chordata</taxon>
        <taxon>Craniata</taxon>
        <taxon>Vertebrata</taxon>
        <taxon>Euteleostomi</taxon>
        <taxon>Mammalia</taxon>
        <taxon>Eutheria</taxon>
        <taxon>Euarchontoglires</taxon>
        <taxon>Glires</taxon>
        <taxon>Rodentia</taxon>
        <taxon>Sciuromorpha</taxon>
        <taxon>Sciuridae</taxon>
        <taxon>Xerinae</taxon>
        <taxon>Marmotini</taxon>
        <taxon>Marmota</taxon>
    </lineage>
</organism>
<dbReference type="Proteomes" id="UP000335636">
    <property type="component" value="Unassembled WGS sequence"/>
</dbReference>
<accession>A0A5E4B006</accession>